<evidence type="ECO:0000259" key="2">
    <source>
        <dbReference type="Pfam" id="PF04892"/>
    </source>
</evidence>
<dbReference type="EMBL" id="CP025938">
    <property type="protein sequence ID" value="AUS07264.1"/>
    <property type="molecule type" value="Genomic_DNA"/>
</dbReference>
<sequence length="115" mass="12636">MATVSYTVLLATVCLITIKQVPDIGVSYGDKIFHFLAYGLLTILWFATFLLTFKITKKSAVGYALIFAVVFGIIIEVLQGTLTVSRSLDVYDMVVNTLGALLASFILIVKNKVLR</sequence>
<feature type="transmembrane region" description="Helical" evidence="1">
    <location>
        <begin position="60"/>
        <end position="78"/>
    </location>
</feature>
<organism evidence="3 4">
    <name type="scientific">Pseudotamlana carrageenivorans</name>
    <dbReference type="NCBI Taxonomy" id="2069432"/>
    <lineage>
        <taxon>Bacteria</taxon>
        <taxon>Pseudomonadati</taxon>
        <taxon>Bacteroidota</taxon>
        <taxon>Flavobacteriia</taxon>
        <taxon>Flavobacteriales</taxon>
        <taxon>Flavobacteriaceae</taxon>
        <taxon>Pseudotamlana</taxon>
    </lineage>
</organism>
<dbReference type="PANTHER" id="PTHR28008">
    <property type="entry name" value="DOMAIN PROTEIN, PUTATIVE (AFU_ORTHOLOGUE AFUA_3G10980)-RELATED"/>
    <property type="match status" value="1"/>
</dbReference>
<dbReference type="NCBIfam" id="NF037970">
    <property type="entry name" value="vanZ_1"/>
    <property type="match status" value="1"/>
</dbReference>
<proteinExistence type="predicted"/>
<reference evidence="4" key="1">
    <citation type="submission" date="2018-01" db="EMBL/GenBank/DDBJ databases">
        <title>Complete genome of Tamlana sp. UJ94.</title>
        <authorList>
            <person name="Jung J."/>
            <person name="Chung D."/>
            <person name="Bae S.S."/>
            <person name="Baek K."/>
        </authorList>
    </citation>
    <scope>NUCLEOTIDE SEQUENCE [LARGE SCALE GENOMIC DNA]</scope>
    <source>
        <strain evidence="4">UJ94</strain>
    </source>
</reference>
<dbReference type="Pfam" id="PF04892">
    <property type="entry name" value="VanZ"/>
    <property type="match status" value="1"/>
</dbReference>
<dbReference type="InterPro" id="IPR006976">
    <property type="entry name" value="VanZ-like"/>
</dbReference>
<gene>
    <name evidence="3" type="ORF">C1A40_04935</name>
</gene>
<name>A0A2I7SN35_9FLAO</name>
<protein>
    <recommendedName>
        <fullName evidence="2">VanZ-like domain-containing protein</fullName>
    </recommendedName>
</protein>
<feature type="domain" description="VanZ-like" evidence="2">
    <location>
        <begin position="29"/>
        <end position="109"/>
    </location>
</feature>
<dbReference type="PANTHER" id="PTHR28008:SF1">
    <property type="entry name" value="DOMAIN PROTEIN, PUTATIVE (AFU_ORTHOLOGUE AFUA_3G10980)-RELATED"/>
    <property type="match status" value="1"/>
</dbReference>
<dbReference type="AlphaFoldDB" id="A0A2I7SN35"/>
<feature type="transmembrane region" description="Helical" evidence="1">
    <location>
        <begin position="32"/>
        <end position="53"/>
    </location>
</feature>
<evidence type="ECO:0000256" key="1">
    <source>
        <dbReference type="SAM" id="Phobius"/>
    </source>
</evidence>
<evidence type="ECO:0000313" key="3">
    <source>
        <dbReference type="EMBL" id="AUS07264.1"/>
    </source>
</evidence>
<keyword evidence="1" id="KW-0812">Transmembrane</keyword>
<dbReference type="Proteomes" id="UP000236592">
    <property type="component" value="Chromosome"/>
</dbReference>
<keyword evidence="1" id="KW-0472">Membrane</keyword>
<dbReference type="KEGG" id="taj:C1A40_04935"/>
<evidence type="ECO:0000313" key="4">
    <source>
        <dbReference type="Proteomes" id="UP000236592"/>
    </source>
</evidence>
<accession>A0A2I7SN35</accession>
<feature type="transmembrane region" description="Helical" evidence="1">
    <location>
        <begin position="90"/>
        <end position="109"/>
    </location>
</feature>
<keyword evidence="1" id="KW-1133">Transmembrane helix</keyword>
<keyword evidence="4" id="KW-1185">Reference proteome</keyword>